<evidence type="ECO:0000256" key="2">
    <source>
        <dbReference type="ARBA" id="ARBA00022475"/>
    </source>
</evidence>
<feature type="domain" description="Peptidase M48" evidence="13">
    <location>
        <begin position="110"/>
        <end position="331"/>
    </location>
</feature>
<keyword evidence="15" id="KW-1185">Reference proteome</keyword>
<dbReference type="CDD" id="cd07340">
    <property type="entry name" value="M48B_Htpx_like"/>
    <property type="match status" value="1"/>
</dbReference>
<feature type="transmembrane region" description="Helical" evidence="12">
    <location>
        <begin position="64"/>
        <end position="85"/>
    </location>
</feature>
<evidence type="ECO:0000313" key="15">
    <source>
        <dbReference type="Proteomes" id="UP000094147"/>
    </source>
</evidence>
<keyword evidence="7" id="KW-0862">Zinc</keyword>
<keyword evidence="3" id="KW-0645">Protease</keyword>
<keyword evidence="6" id="KW-0378">Hydrolase</keyword>
<name>A0A1B3B8Q9_9GAMM</name>
<sequence>MDFFEHQEAARRKTKLLVFYFLSAVILIVVALNFALWGLFNLSGFSSNAEGQGIPLSQWFTESWFYIITFGSLALIILGSLYRWITLRGGGRSVAQMVNAREILPDTNDLQERQLLNVVEEMSIASGTAVPTVYVMDQEDAINAFVAGIETADTVMVVTRGALEQLSRQELQGVVAHEFSHIFNADMRINVRLISILAGILILGQAGYFIMRAFRYGGRTRSSKESGGIVVAIILIGVSIYAIGSIGLFFGRLIKAAISRQREYLADASAVQYSRDNEGLAGAFIKIKHQGSLLSNSHAEETSHMCISEPIKLSFNSLATHPPIENRLEAIMPGWENMETQFIEEQQRKKEQATAPKEEASSNNKNGVFDIGGLADTIGKPTNLHMHAAGALLLALPDLIKNAAHGSHSSNSAINLVFALLLSDHGQVEQNSLDSISQVYGEQSSDKILELASSITRDQRQLRLAILDLAMPSLRRLSKAESQQFFRLLRKLIHQDQHVSPFEYVLYCLIHKNLIGREQQGSKSITRFNKVDEELQVLLSTVIHSSGQEMENKKAVFRQVFDGMISSERELLEKDFNAEQFHQALNKLRRLSPMLKKPLLNGLEEAIKQDGVIRHQELELLRAIAECLDCPIPPIIEESQKEAIESANKHLNKA</sequence>
<evidence type="ECO:0000256" key="10">
    <source>
        <dbReference type="ARBA" id="ARBA00023136"/>
    </source>
</evidence>
<evidence type="ECO:0000256" key="9">
    <source>
        <dbReference type="ARBA" id="ARBA00023049"/>
    </source>
</evidence>
<dbReference type="GO" id="GO:0046872">
    <property type="term" value="F:metal ion binding"/>
    <property type="evidence" value="ECO:0007669"/>
    <property type="project" value="UniProtKB-KW"/>
</dbReference>
<evidence type="ECO:0000256" key="5">
    <source>
        <dbReference type="ARBA" id="ARBA00022723"/>
    </source>
</evidence>
<dbReference type="OrthoDB" id="15218at2"/>
<dbReference type="STRING" id="1144748.KS2013_441"/>
<dbReference type="GO" id="GO:0004222">
    <property type="term" value="F:metalloendopeptidase activity"/>
    <property type="evidence" value="ECO:0007669"/>
    <property type="project" value="InterPro"/>
</dbReference>
<accession>A0A1B3B8Q9</accession>
<feature type="transmembrane region" description="Helical" evidence="12">
    <location>
        <begin position="189"/>
        <end position="210"/>
    </location>
</feature>
<feature type="region of interest" description="Disordered" evidence="11">
    <location>
        <begin position="345"/>
        <end position="366"/>
    </location>
</feature>
<evidence type="ECO:0000256" key="7">
    <source>
        <dbReference type="ARBA" id="ARBA00022833"/>
    </source>
</evidence>
<dbReference type="Gene3D" id="3.30.2010.10">
    <property type="entry name" value="Metalloproteases ('zincins'), catalytic domain"/>
    <property type="match status" value="1"/>
</dbReference>
<dbReference type="PANTHER" id="PTHR43221:SF2">
    <property type="entry name" value="PROTEASE HTPX HOMOLOG"/>
    <property type="match status" value="1"/>
</dbReference>
<dbReference type="Pfam" id="PF01435">
    <property type="entry name" value="Peptidase_M48"/>
    <property type="match status" value="1"/>
</dbReference>
<evidence type="ECO:0000256" key="4">
    <source>
        <dbReference type="ARBA" id="ARBA00022692"/>
    </source>
</evidence>
<dbReference type="AlphaFoldDB" id="A0A1B3B8Q9"/>
<keyword evidence="2" id="KW-1003">Cell membrane</keyword>
<dbReference type="KEGG" id="ksd:KS2013_441"/>
<feature type="transmembrane region" description="Helical" evidence="12">
    <location>
        <begin position="16"/>
        <end position="40"/>
    </location>
</feature>
<dbReference type="Proteomes" id="UP000094147">
    <property type="component" value="Chromosome"/>
</dbReference>
<keyword evidence="9" id="KW-0482">Metalloprotease</keyword>
<feature type="transmembrane region" description="Helical" evidence="12">
    <location>
        <begin position="230"/>
        <end position="254"/>
    </location>
</feature>
<proteinExistence type="predicted"/>
<evidence type="ECO:0000256" key="6">
    <source>
        <dbReference type="ARBA" id="ARBA00022801"/>
    </source>
</evidence>
<keyword evidence="4 12" id="KW-0812">Transmembrane</keyword>
<evidence type="ECO:0000256" key="12">
    <source>
        <dbReference type="SAM" id="Phobius"/>
    </source>
</evidence>
<dbReference type="Gene3D" id="1.10.3680.10">
    <property type="entry name" value="TerB-like"/>
    <property type="match status" value="1"/>
</dbReference>
<dbReference type="EMBL" id="CP012418">
    <property type="protein sequence ID" value="AOE49165.1"/>
    <property type="molecule type" value="Genomic_DNA"/>
</dbReference>
<dbReference type="InterPro" id="IPR001915">
    <property type="entry name" value="Peptidase_M48"/>
</dbReference>
<dbReference type="InterPro" id="IPR050083">
    <property type="entry name" value="HtpX_protease"/>
</dbReference>
<dbReference type="PANTHER" id="PTHR43221">
    <property type="entry name" value="PROTEASE HTPX"/>
    <property type="match status" value="1"/>
</dbReference>
<dbReference type="InterPro" id="IPR029024">
    <property type="entry name" value="TerB-like"/>
</dbReference>
<reference evidence="15" key="1">
    <citation type="submission" date="2015-08" db="EMBL/GenBank/DDBJ databases">
        <authorList>
            <person name="Kim K.M."/>
        </authorList>
    </citation>
    <scope>NUCLEOTIDE SEQUENCE [LARGE SCALE GENOMIC DNA]</scope>
    <source>
        <strain evidence="15">KCTC 23892</strain>
    </source>
</reference>
<protein>
    <submittedName>
        <fullName evidence="14">Peptidase M48 Ste24p</fullName>
    </submittedName>
</protein>
<dbReference type="RefSeq" id="WP_068989084.1">
    <property type="nucleotide sequence ID" value="NZ_CP012418.1"/>
</dbReference>
<dbReference type="PATRIC" id="fig|1144748.3.peg.447"/>
<evidence type="ECO:0000313" key="14">
    <source>
        <dbReference type="EMBL" id="AOE49165.1"/>
    </source>
</evidence>
<keyword evidence="10 12" id="KW-0472">Membrane</keyword>
<comment type="cofactor">
    <cofactor evidence="1">
        <name>Zn(2+)</name>
        <dbReference type="ChEBI" id="CHEBI:29105"/>
    </cofactor>
</comment>
<evidence type="ECO:0000256" key="1">
    <source>
        <dbReference type="ARBA" id="ARBA00001947"/>
    </source>
</evidence>
<gene>
    <name evidence="14" type="ORF">KS2013_441</name>
</gene>
<feature type="compositionally biased region" description="Basic and acidic residues" evidence="11">
    <location>
        <begin position="345"/>
        <end position="360"/>
    </location>
</feature>
<evidence type="ECO:0000256" key="11">
    <source>
        <dbReference type="SAM" id="MobiDB-lite"/>
    </source>
</evidence>
<keyword evidence="5" id="KW-0479">Metal-binding</keyword>
<evidence type="ECO:0000256" key="8">
    <source>
        <dbReference type="ARBA" id="ARBA00022989"/>
    </source>
</evidence>
<dbReference type="GO" id="GO:0006508">
    <property type="term" value="P:proteolysis"/>
    <property type="evidence" value="ECO:0007669"/>
    <property type="project" value="UniProtKB-KW"/>
</dbReference>
<keyword evidence="8 12" id="KW-1133">Transmembrane helix</keyword>
<evidence type="ECO:0000259" key="13">
    <source>
        <dbReference type="Pfam" id="PF01435"/>
    </source>
</evidence>
<organism evidence="14 15">
    <name type="scientific">Kangiella sediminilitoris</name>
    <dbReference type="NCBI Taxonomy" id="1144748"/>
    <lineage>
        <taxon>Bacteria</taxon>
        <taxon>Pseudomonadati</taxon>
        <taxon>Pseudomonadota</taxon>
        <taxon>Gammaproteobacteria</taxon>
        <taxon>Kangiellales</taxon>
        <taxon>Kangiellaceae</taxon>
        <taxon>Kangiella</taxon>
    </lineage>
</organism>
<evidence type="ECO:0000256" key="3">
    <source>
        <dbReference type="ARBA" id="ARBA00022670"/>
    </source>
</evidence>